<feature type="chain" id="PRO_5014666182" description="Outer membrane protein beta-barrel domain-containing protein" evidence="1">
    <location>
        <begin position="21"/>
        <end position="782"/>
    </location>
</feature>
<dbReference type="InterPro" id="IPR041700">
    <property type="entry name" value="OMP_b-brl_3"/>
</dbReference>
<keyword evidence="1" id="KW-0732">Signal</keyword>
<dbReference type="EMBL" id="PNGI01000039">
    <property type="protein sequence ID" value="PMC07342.1"/>
    <property type="molecule type" value="Genomic_DNA"/>
</dbReference>
<dbReference type="Pfam" id="PF14905">
    <property type="entry name" value="OMP_b-brl_3"/>
    <property type="match status" value="1"/>
</dbReference>
<evidence type="ECO:0000313" key="3">
    <source>
        <dbReference type="EMBL" id="PMC07342.1"/>
    </source>
</evidence>
<evidence type="ECO:0000313" key="4">
    <source>
        <dbReference type="Proteomes" id="UP000235661"/>
    </source>
</evidence>
<sequence length="782" mass="90014">MNARFFFSLIFFHFSTVVFSQTFCMKGTVVSSDTQTPLEFANVTLSDRDGKILQGTITDSLGRFYLIVDSHVQPIGKNLTVSYLGYESLRQPVDKEDIGVISLNPSVKALQKVVVAGRRSPFTMTGGTFTTNIQKSILKDAGNAMDVLKQLPLINIKNDIVNIFGKGEALIYIDNKELHSNEDLLKLSSKKIKKIDIITTPSVQYSASVGAVIKITTTTPDEGFSGLINTKVQRGEDWSEMFLTNLSYTKNGFSFFTDYSMQDLRMKQNQQTDVEINGLSHNLIYSNNKLNLSRRTHNLGIAAEYKASDKHLFGIRYNHSFLADGYYNIFGETTAYIGSKKDAEYSQISHYTPNGNGGNMNMFYKGKISKWSVDFNADYMYGQTKTLASYDNTEHVNSIRNIVNSNSKNDYRLSALRLELSRVIGNSSVLFGADYAKTRNNSYYNNDDRDLKNDLPETYTTNKQDLFSLFLNYKCNAYDFDIEMGLRYEFVNQLYYINSVKKADQSKTYSNFSPTFIISHSFFNEKMNMALSYRRVVNRPSYYQLRSDVQYNSPYSYEAGNPLLQNTYIDDISYTVSYLDLNLIASYKLYHDKILFTIDQFEDKAITFSRFTNMDGFKKFSIASVWGPTFFKIWNPEIEVGFEKQFFKLNNGNAVKSYNRPYLYVSLYNIIRFPHTISFVTQAKYWTSYNSGISCEYSGMFVDAYIQKYFFDKTMVLKIGAENIFNTNKDKWEMAFNTVNYKKNANNDSRFIYISFIYNFHNAKKYTGKGTRNSERNRLNTL</sequence>
<accession>A0A2N6Q2W9</accession>
<dbReference type="SUPFAM" id="SSF56935">
    <property type="entry name" value="Porins"/>
    <property type="match status" value="1"/>
</dbReference>
<organism evidence="3 4">
    <name type="scientific">Hoylesella timonensis</name>
    <dbReference type="NCBI Taxonomy" id="386414"/>
    <lineage>
        <taxon>Bacteria</taxon>
        <taxon>Pseudomonadati</taxon>
        <taxon>Bacteroidota</taxon>
        <taxon>Bacteroidia</taxon>
        <taxon>Bacteroidales</taxon>
        <taxon>Prevotellaceae</taxon>
        <taxon>Hoylesella</taxon>
    </lineage>
</organism>
<feature type="signal peptide" evidence="1">
    <location>
        <begin position="1"/>
        <end position="20"/>
    </location>
</feature>
<name>A0A2N6Q2W9_9BACT</name>
<dbReference type="Pfam" id="PF13715">
    <property type="entry name" value="CarbopepD_reg_2"/>
    <property type="match status" value="1"/>
</dbReference>
<feature type="domain" description="Outer membrane protein beta-barrel" evidence="2">
    <location>
        <begin position="373"/>
        <end position="758"/>
    </location>
</feature>
<gene>
    <name evidence="3" type="ORF">CJ232_11485</name>
</gene>
<evidence type="ECO:0000256" key="1">
    <source>
        <dbReference type="SAM" id="SignalP"/>
    </source>
</evidence>
<proteinExistence type="predicted"/>
<reference evidence="3 4" key="1">
    <citation type="submission" date="2017-09" db="EMBL/GenBank/DDBJ databases">
        <title>Bacterial strain isolated from the female urinary microbiota.</title>
        <authorList>
            <person name="Thomas-White K."/>
            <person name="Kumar N."/>
            <person name="Forster S."/>
            <person name="Putonti C."/>
            <person name="Lawley T."/>
            <person name="Wolfe A.J."/>
        </authorList>
    </citation>
    <scope>NUCLEOTIDE SEQUENCE [LARGE SCALE GENOMIC DNA]</scope>
    <source>
        <strain evidence="3 4">UMB0818</strain>
    </source>
</reference>
<dbReference type="InterPro" id="IPR008969">
    <property type="entry name" value="CarboxyPept-like_regulatory"/>
</dbReference>
<protein>
    <recommendedName>
        <fullName evidence="2">Outer membrane protein beta-barrel domain-containing protein</fullName>
    </recommendedName>
</protein>
<evidence type="ECO:0000259" key="2">
    <source>
        <dbReference type="Pfam" id="PF14905"/>
    </source>
</evidence>
<dbReference type="Proteomes" id="UP000235661">
    <property type="component" value="Unassembled WGS sequence"/>
</dbReference>
<comment type="caution">
    <text evidence="3">The sequence shown here is derived from an EMBL/GenBank/DDBJ whole genome shotgun (WGS) entry which is preliminary data.</text>
</comment>
<dbReference type="Gene3D" id="2.60.40.1120">
    <property type="entry name" value="Carboxypeptidase-like, regulatory domain"/>
    <property type="match status" value="1"/>
</dbReference>
<dbReference type="AlphaFoldDB" id="A0A2N6Q2W9"/>
<dbReference type="SUPFAM" id="SSF49464">
    <property type="entry name" value="Carboxypeptidase regulatory domain-like"/>
    <property type="match status" value="1"/>
</dbReference>